<evidence type="ECO:0000256" key="4">
    <source>
        <dbReference type="ARBA" id="ARBA00022618"/>
    </source>
</evidence>
<keyword evidence="5 8" id="KW-0238">DNA-binding</keyword>
<dbReference type="FunFam" id="3.90.1530.30:FF:000001">
    <property type="entry name" value="Chromosome partitioning protein ParB"/>
    <property type="match status" value="1"/>
</dbReference>
<name>A0A7V9Z2I4_9BACL</name>
<protein>
    <recommendedName>
        <fullName evidence="8">Nucleoid occlusion protein</fullName>
        <shortName evidence="8">Noc</shortName>
    </recommendedName>
</protein>
<comment type="subcellular location">
    <subcellularLocation>
        <location evidence="1 8">Cytoplasm</location>
        <location evidence="1 8">Nucleoid</location>
    </subcellularLocation>
</comment>
<dbReference type="GO" id="GO:0003677">
    <property type="term" value="F:DNA binding"/>
    <property type="evidence" value="ECO:0007669"/>
    <property type="project" value="UniProtKB-UniRule"/>
</dbReference>
<dbReference type="InterPro" id="IPR023705">
    <property type="entry name" value="Nucleoid_occlusion_protein"/>
</dbReference>
<evidence type="ECO:0000313" key="10">
    <source>
        <dbReference type="EMBL" id="MBA2872897.1"/>
    </source>
</evidence>
<dbReference type="InterPro" id="IPR003115">
    <property type="entry name" value="ParB_N"/>
</dbReference>
<evidence type="ECO:0000313" key="11">
    <source>
        <dbReference type="Proteomes" id="UP000580891"/>
    </source>
</evidence>
<dbReference type="GO" id="GO:0005737">
    <property type="term" value="C:cytoplasm"/>
    <property type="evidence" value="ECO:0007669"/>
    <property type="project" value="UniProtKB-UniRule"/>
</dbReference>
<dbReference type="GO" id="GO:0045881">
    <property type="term" value="P:positive regulation of sporulation resulting in formation of a cellular spore"/>
    <property type="evidence" value="ECO:0007669"/>
    <property type="project" value="TreeGrafter"/>
</dbReference>
<dbReference type="PANTHER" id="PTHR33375">
    <property type="entry name" value="CHROMOSOME-PARTITIONING PROTEIN PARB-RELATED"/>
    <property type="match status" value="1"/>
</dbReference>
<evidence type="ECO:0000256" key="5">
    <source>
        <dbReference type="ARBA" id="ARBA00023125"/>
    </source>
</evidence>
<keyword evidence="7 8" id="KW-0131">Cell cycle</keyword>
<evidence type="ECO:0000256" key="1">
    <source>
        <dbReference type="ARBA" id="ARBA00004453"/>
    </source>
</evidence>
<dbReference type="InterPro" id="IPR041468">
    <property type="entry name" value="HTH_ParB/Spo0J"/>
</dbReference>
<feature type="DNA-binding region" description="H-T-H motif" evidence="8">
    <location>
        <begin position="145"/>
        <end position="164"/>
    </location>
</feature>
<dbReference type="Gene3D" id="1.10.10.2830">
    <property type="match status" value="1"/>
</dbReference>
<organism evidence="10 11">
    <name type="scientific">[Anoxybacillus] calidus</name>
    <dbReference type="NCBI Taxonomy" id="575178"/>
    <lineage>
        <taxon>Bacteria</taxon>
        <taxon>Bacillati</taxon>
        <taxon>Bacillota</taxon>
        <taxon>Bacilli</taxon>
        <taxon>Bacillales</taxon>
        <taxon>Anoxybacillaceae</taxon>
        <taxon>Paranoxybacillus</taxon>
    </lineage>
</organism>
<evidence type="ECO:0000256" key="8">
    <source>
        <dbReference type="HAMAP-Rule" id="MF_02015"/>
    </source>
</evidence>
<dbReference type="EMBL" id="JACDUU010000009">
    <property type="protein sequence ID" value="MBA2872897.1"/>
    <property type="molecule type" value="Genomic_DNA"/>
</dbReference>
<dbReference type="InterPro" id="IPR036086">
    <property type="entry name" value="ParB/Sulfiredoxin_sf"/>
</dbReference>
<dbReference type="GO" id="GO:0007059">
    <property type="term" value="P:chromosome segregation"/>
    <property type="evidence" value="ECO:0007669"/>
    <property type="project" value="TreeGrafter"/>
</dbReference>
<dbReference type="Pfam" id="PF02195">
    <property type="entry name" value="ParB_N"/>
    <property type="match status" value="1"/>
</dbReference>
<dbReference type="SMART" id="SM00470">
    <property type="entry name" value="ParB"/>
    <property type="match status" value="1"/>
</dbReference>
<accession>A0A7V9Z2I4</accession>
<evidence type="ECO:0000256" key="6">
    <source>
        <dbReference type="ARBA" id="ARBA00023210"/>
    </source>
</evidence>
<sequence length="281" mass="32471">MKHPFSRFFNFGEKETEQVMEKTEGEEIRKIPVSLIVPNRYQPRTIFAEDKIEELALTIRTHGIIQPIVVRECEDGKFEIIAGERRWRAVQKLGWEEIPAIVKNLNDTETASVALIENLQREELTPIEEALAYAKLLELHNLTQEALAQRLGKGQSTVANKLRLLKLPQEVQDALLQRKITERHARALIALKDKEKQLKLLQEIVEKQLNVKQTEDRVLKMLENASPKPKPKRKAFSKDMRIAVNTIRQSLTMVADSGLAIDSEEEDFEDYYQITIRIPKK</sequence>
<evidence type="ECO:0000259" key="9">
    <source>
        <dbReference type="SMART" id="SM00470"/>
    </source>
</evidence>
<feature type="domain" description="ParB-like N-terminal" evidence="9">
    <location>
        <begin position="29"/>
        <end position="119"/>
    </location>
</feature>
<dbReference type="InterPro" id="IPR004437">
    <property type="entry name" value="ParB/RepB/Spo0J"/>
</dbReference>
<dbReference type="Pfam" id="PF17762">
    <property type="entry name" value="HTH_ParB"/>
    <property type="match status" value="1"/>
</dbReference>
<dbReference type="SUPFAM" id="SSF110849">
    <property type="entry name" value="ParB/Sulfiredoxin"/>
    <property type="match status" value="1"/>
</dbReference>
<dbReference type="SUPFAM" id="SSF109709">
    <property type="entry name" value="KorB DNA-binding domain-like"/>
    <property type="match status" value="1"/>
</dbReference>
<keyword evidence="4 8" id="KW-0132">Cell division</keyword>
<dbReference type="FunFam" id="1.10.10.2830:FF:000001">
    <property type="entry name" value="Chromosome partitioning protein ParB"/>
    <property type="match status" value="1"/>
</dbReference>
<evidence type="ECO:0000256" key="2">
    <source>
        <dbReference type="ARBA" id="ARBA00006295"/>
    </source>
</evidence>
<evidence type="ECO:0000256" key="7">
    <source>
        <dbReference type="ARBA" id="ARBA00023306"/>
    </source>
</evidence>
<dbReference type="Proteomes" id="UP000580891">
    <property type="component" value="Unassembled WGS sequence"/>
</dbReference>
<dbReference type="InterPro" id="IPR050336">
    <property type="entry name" value="Chromosome_partition/occlusion"/>
</dbReference>
<dbReference type="PANTHER" id="PTHR33375:SF8">
    <property type="entry name" value="NUCLEOID OCCLUSION PROTEIN"/>
    <property type="match status" value="1"/>
</dbReference>
<reference evidence="10 11" key="1">
    <citation type="submission" date="2020-07" db="EMBL/GenBank/DDBJ databases">
        <title>Genomic Encyclopedia of Type Strains, Phase IV (KMG-IV): sequencing the most valuable type-strain genomes for metagenomic binning, comparative biology and taxonomic classification.</title>
        <authorList>
            <person name="Goeker M."/>
        </authorList>
    </citation>
    <scope>NUCLEOTIDE SEQUENCE [LARGE SCALE GENOMIC DNA]</scope>
    <source>
        <strain evidence="10 11">DSM 25220</strain>
    </source>
</reference>
<dbReference type="RefSeq" id="WP_181538642.1">
    <property type="nucleotide sequence ID" value="NZ_JACDUU010000009.1"/>
</dbReference>
<dbReference type="GO" id="GO:0000917">
    <property type="term" value="P:division septum assembly"/>
    <property type="evidence" value="ECO:0007669"/>
    <property type="project" value="UniProtKB-KW"/>
</dbReference>
<gene>
    <name evidence="8" type="primary">noc</name>
    <name evidence="10" type="ORF">HNQ85_003210</name>
</gene>
<dbReference type="AlphaFoldDB" id="A0A7V9Z2I4"/>
<proteinExistence type="inferred from homology"/>
<comment type="function">
    <text evidence="8">Effects nucleoid occlusion by binding relatively nonspecifically to DNA and preventing the assembly of the division machinery in the vicinity of the nucleoid, especially under conditions that disturb the cell cycle. It helps to coordinate cell division and chromosome segregation by preventing the formation of the Z ring through the nucleoid, which would cause chromosome breakage.</text>
</comment>
<dbReference type="GO" id="GO:0005694">
    <property type="term" value="C:chromosome"/>
    <property type="evidence" value="ECO:0007669"/>
    <property type="project" value="TreeGrafter"/>
</dbReference>
<keyword evidence="3 8" id="KW-0963">Cytoplasm</keyword>
<dbReference type="Gene3D" id="3.90.1530.30">
    <property type="match status" value="1"/>
</dbReference>
<keyword evidence="6 8" id="KW-0717">Septation</keyword>
<dbReference type="CDD" id="cd16393">
    <property type="entry name" value="SPO0J_N"/>
    <property type="match status" value="1"/>
</dbReference>
<dbReference type="NCBIfam" id="TIGR00180">
    <property type="entry name" value="parB_part"/>
    <property type="match status" value="1"/>
</dbReference>
<dbReference type="HAMAP" id="MF_02015">
    <property type="entry name" value="ParB_Noc"/>
    <property type="match status" value="1"/>
</dbReference>
<dbReference type="NCBIfam" id="TIGR04285">
    <property type="entry name" value="nucleoid_noc"/>
    <property type="match status" value="1"/>
</dbReference>
<dbReference type="GO" id="GO:0009295">
    <property type="term" value="C:nucleoid"/>
    <property type="evidence" value="ECO:0007669"/>
    <property type="project" value="UniProtKB-SubCell"/>
</dbReference>
<comment type="similarity">
    <text evidence="2 8">Belongs to the ParB family.</text>
</comment>
<comment type="caution">
    <text evidence="10">The sequence shown here is derived from an EMBL/GenBank/DDBJ whole genome shotgun (WGS) entry which is preliminary data.</text>
</comment>
<keyword evidence="11" id="KW-1185">Reference proteome</keyword>
<evidence type="ECO:0000256" key="3">
    <source>
        <dbReference type="ARBA" id="ARBA00022490"/>
    </source>
</evidence>